<dbReference type="PANTHER" id="PTHR42928">
    <property type="entry name" value="TRICARBOXYLATE-BINDING PROTEIN"/>
    <property type="match status" value="1"/>
</dbReference>
<evidence type="ECO:0000256" key="1">
    <source>
        <dbReference type="ARBA" id="ARBA00006987"/>
    </source>
</evidence>
<evidence type="ECO:0000313" key="2">
    <source>
        <dbReference type="EMBL" id="MCR0980725.1"/>
    </source>
</evidence>
<protein>
    <submittedName>
        <fullName evidence="2">Tripartite tricarboxylate transporter substrate binding protein</fullName>
    </submittedName>
</protein>
<dbReference type="Gene3D" id="3.40.190.150">
    <property type="entry name" value="Bordetella uptake gene, domain 1"/>
    <property type="match status" value="1"/>
</dbReference>
<reference evidence="2 3" key="1">
    <citation type="submission" date="2022-06" db="EMBL/GenBank/DDBJ databases">
        <title>Roseomonas CN29.</title>
        <authorList>
            <person name="Cheng Y."/>
            <person name="He X."/>
        </authorList>
    </citation>
    <scope>NUCLEOTIDE SEQUENCE [LARGE SCALE GENOMIC DNA]</scope>
    <source>
        <strain evidence="2 3">CN29</strain>
    </source>
</reference>
<comment type="caution">
    <text evidence="2">The sequence shown here is derived from an EMBL/GenBank/DDBJ whole genome shotgun (WGS) entry which is preliminary data.</text>
</comment>
<dbReference type="RefSeq" id="WP_257714398.1">
    <property type="nucleotide sequence ID" value="NZ_JANJOU010000001.1"/>
</dbReference>
<sequence>MNAPHPSRRALLAAGLTLPWIGTAARAAEWPDRPVRIIVPFAPGGPADGLARMLAEQVLAPKLGQNVIVENRAGAGGVIGTAAAAQANDAHTLLFGSISMTIVPHLQAQPVGYDVLRDFTALAQIASTPFLLVVPARSAIPDVRALVAAAKANKGMSAANSGYGTLSHLTAELFNRQAGIDLLPVVYRGEGVLMPDLLSGSVELGFLTLSSVLPHLRAGTLRALAVAGPTRLPELPEVPTLAEAGYPGVEVDGWQAMFAPRGVPAEAAGRLSGILAAAMADPAIRQRITTFGAVPATRSNADFTAMVPEEFRRWGALIKERNIKTE</sequence>
<name>A0ABT1WY02_9PROT</name>
<dbReference type="Proteomes" id="UP001524642">
    <property type="component" value="Unassembled WGS sequence"/>
</dbReference>
<evidence type="ECO:0000313" key="3">
    <source>
        <dbReference type="Proteomes" id="UP001524642"/>
    </source>
</evidence>
<dbReference type="InterPro" id="IPR042100">
    <property type="entry name" value="Bug_dom1"/>
</dbReference>
<keyword evidence="3" id="KW-1185">Reference proteome</keyword>
<dbReference type="CDD" id="cd07012">
    <property type="entry name" value="PBP2_Bug_TTT"/>
    <property type="match status" value="1"/>
</dbReference>
<accession>A0ABT1WY02</accession>
<dbReference type="Gene3D" id="3.40.190.10">
    <property type="entry name" value="Periplasmic binding protein-like II"/>
    <property type="match status" value="1"/>
</dbReference>
<dbReference type="Pfam" id="PF03401">
    <property type="entry name" value="TctC"/>
    <property type="match status" value="1"/>
</dbReference>
<comment type="similarity">
    <text evidence="1">Belongs to the UPF0065 (bug) family.</text>
</comment>
<proteinExistence type="inferred from homology"/>
<dbReference type="PANTHER" id="PTHR42928:SF5">
    <property type="entry name" value="BLR1237 PROTEIN"/>
    <property type="match status" value="1"/>
</dbReference>
<organism evidence="2 3">
    <name type="scientific">Roseomonas populi</name>
    <dbReference type="NCBI Taxonomy" id="3121582"/>
    <lineage>
        <taxon>Bacteria</taxon>
        <taxon>Pseudomonadati</taxon>
        <taxon>Pseudomonadota</taxon>
        <taxon>Alphaproteobacteria</taxon>
        <taxon>Acetobacterales</taxon>
        <taxon>Roseomonadaceae</taxon>
        <taxon>Roseomonas</taxon>
    </lineage>
</organism>
<gene>
    <name evidence="2" type="ORF">NRP21_01520</name>
</gene>
<dbReference type="InterPro" id="IPR005064">
    <property type="entry name" value="BUG"/>
</dbReference>
<dbReference type="EMBL" id="JANJOU010000001">
    <property type="protein sequence ID" value="MCR0980725.1"/>
    <property type="molecule type" value="Genomic_DNA"/>
</dbReference>
<dbReference type="SUPFAM" id="SSF53850">
    <property type="entry name" value="Periplasmic binding protein-like II"/>
    <property type="match status" value="1"/>
</dbReference>
<dbReference type="PIRSF" id="PIRSF017082">
    <property type="entry name" value="YflP"/>
    <property type="match status" value="1"/>
</dbReference>